<dbReference type="PANTHER" id="PTHR11592">
    <property type="entry name" value="GLUTATHIONE PEROXIDASE"/>
    <property type="match status" value="1"/>
</dbReference>
<dbReference type="Gene3D" id="3.40.30.10">
    <property type="entry name" value="Glutaredoxin"/>
    <property type="match status" value="1"/>
</dbReference>
<evidence type="ECO:0000256" key="1">
    <source>
        <dbReference type="ARBA" id="ARBA00006926"/>
    </source>
</evidence>
<dbReference type="Pfam" id="PF00255">
    <property type="entry name" value="GSHPx"/>
    <property type="match status" value="1"/>
</dbReference>
<dbReference type="AlphaFoldDB" id="G0V350"/>
<feature type="active site" evidence="4">
    <location>
        <position position="37"/>
    </location>
</feature>
<comment type="similarity">
    <text evidence="1 5">Belongs to the glutathione peroxidase family.</text>
</comment>
<dbReference type="PRINTS" id="PR01011">
    <property type="entry name" value="GLUTPROXDASE"/>
</dbReference>
<gene>
    <name evidence="6" type="ORF">TCIL3000_11_15830</name>
</gene>
<evidence type="ECO:0000256" key="5">
    <source>
        <dbReference type="RuleBase" id="RU000499"/>
    </source>
</evidence>
<keyword evidence="3 5" id="KW-0560">Oxidoreductase</keyword>
<accession>G0V350</accession>
<dbReference type="PROSITE" id="PS51355">
    <property type="entry name" value="GLUTATHIONE_PEROXID_3"/>
    <property type="match status" value="1"/>
</dbReference>
<dbReference type="SUPFAM" id="SSF52833">
    <property type="entry name" value="Thioredoxin-like"/>
    <property type="match status" value="1"/>
</dbReference>
<dbReference type="GO" id="GO:0006979">
    <property type="term" value="P:response to oxidative stress"/>
    <property type="evidence" value="ECO:0007669"/>
    <property type="project" value="InterPro"/>
</dbReference>
<protein>
    <recommendedName>
        <fullName evidence="5">Glutathione peroxidase</fullName>
    </recommendedName>
</protein>
<dbReference type="InterPro" id="IPR000889">
    <property type="entry name" value="Glutathione_peroxidase"/>
</dbReference>
<dbReference type="InterPro" id="IPR036249">
    <property type="entry name" value="Thioredoxin-like_sf"/>
</dbReference>
<dbReference type="PIRSF" id="PIRSF000303">
    <property type="entry name" value="Glutathion_perox"/>
    <property type="match status" value="1"/>
</dbReference>
<organism evidence="6">
    <name type="scientific">Trypanosoma congolense (strain IL3000)</name>
    <dbReference type="NCBI Taxonomy" id="1068625"/>
    <lineage>
        <taxon>Eukaryota</taxon>
        <taxon>Discoba</taxon>
        <taxon>Euglenozoa</taxon>
        <taxon>Kinetoplastea</taxon>
        <taxon>Metakinetoplastina</taxon>
        <taxon>Trypanosomatida</taxon>
        <taxon>Trypanosomatidae</taxon>
        <taxon>Trypanosoma</taxon>
        <taxon>Nannomonas</taxon>
    </lineage>
</organism>
<evidence type="ECO:0000256" key="2">
    <source>
        <dbReference type="ARBA" id="ARBA00022559"/>
    </source>
</evidence>
<dbReference type="PANTHER" id="PTHR11592:SF78">
    <property type="entry name" value="GLUTATHIONE PEROXIDASE"/>
    <property type="match status" value="1"/>
</dbReference>
<dbReference type="EMBL" id="HE575324">
    <property type="protein sequence ID" value="CCC96073.1"/>
    <property type="molecule type" value="Genomic_DNA"/>
</dbReference>
<dbReference type="GO" id="GO:0004601">
    <property type="term" value="F:peroxidase activity"/>
    <property type="evidence" value="ECO:0007669"/>
    <property type="project" value="UniProtKB-KW"/>
</dbReference>
<evidence type="ECO:0000313" key="6">
    <source>
        <dbReference type="EMBL" id="CCC96073.1"/>
    </source>
</evidence>
<keyword evidence="2 5" id="KW-0575">Peroxidase</keyword>
<reference evidence="6" key="1">
    <citation type="journal article" date="2012" name="Proc. Natl. Acad. Sci. U.S.A.">
        <title>Antigenic diversity is generated by distinct evolutionary mechanisms in African trypanosome species.</title>
        <authorList>
            <person name="Jackson A.P."/>
            <person name="Berry A."/>
            <person name="Aslett M."/>
            <person name="Allison H.C."/>
            <person name="Burton P."/>
            <person name="Vavrova-Anderson J."/>
            <person name="Brown R."/>
            <person name="Browne H."/>
            <person name="Corton N."/>
            <person name="Hauser H."/>
            <person name="Gamble J."/>
            <person name="Gilderthorp R."/>
            <person name="Marcello L."/>
            <person name="McQuillan J."/>
            <person name="Otto T.D."/>
            <person name="Quail M.A."/>
            <person name="Sanders M.J."/>
            <person name="van Tonder A."/>
            <person name="Ginger M.L."/>
            <person name="Field M.C."/>
            <person name="Barry J.D."/>
            <person name="Hertz-Fowler C."/>
            <person name="Berriman M."/>
        </authorList>
    </citation>
    <scope>NUCLEOTIDE SEQUENCE</scope>
    <source>
        <strain evidence="6">IL3000</strain>
    </source>
</reference>
<evidence type="ECO:0000256" key="3">
    <source>
        <dbReference type="ARBA" id="ARBA00023002"/>
    </source>
</evidence>
<proteinExistence type="inferred from homology"/>
<dbReference type="VEuPathDB" id="TriTrypDB:TcIL3000.11.15830"/>
<sequence>MNGVSVFSHLALMDGSPVPLAKYGGNVTIIVNTASLCSFAASNIRHLTQMQRSWGTRGFTILAFPCSQFANQEPKSAEEISSWVASSGINFPVFDKVKVSGPDAHPLFKGLQSSLGPIRWNYTKFVCSRAGMPYAKFHPTSGIDEVERCVSLLCEE</sequence>
<name>G0V350_TRYCI</name>
<evidence type="ECO:0000256" key="4">
    <source>
        <dbReference type="PIRSR" id="PIRSR000303-1"/>
    </source>
</evidence>
<dbReference type="CDD" id="cd00340">
    <property type="entry name" value="GSH_Peroxidase"/>
    <property type="match status" value="1"/>
</dbReference>